<feature type="compositionally biased region" description="Basic and acidic residues" evidence="1">
    <location>
        <begin position="170"/>
        <end position="181"/>
    </location>
</feature>
<reference evidence="2 3" key="1">
    <citation type="submission" date="2015-04" db="EMBL/GenBank/DDBJ databases">
        <title>Lasius niger genome sequencing.</title>
        <authorList>
            <person name="Konorov E.A."/>
            <person name="Nikitin M.A."/>
            <person name="Kirill M.V."/>
            <person name="Chang P."/>
        </authorList>
    </citation>
    <scope>NUCLEOTIDE SEQUENCE [LARGE SCALE GENOMIC DNA]</scope>
    <source>
        <tissue evidence="2">Whole</tissue>
    </source>
</reference>
<gene>
    <name evidence="2" type="ORF">RF55_16988</name>
</gene>
<dbReference type="EMBL" id="LBMM01015302">
    <property type="protein sequence ID" value="KMQ84866.1"/>
    <property type="molecule type" value="Genomic_DNA"/>
</dbReference>
<dbReference type="AlphaFoldDB" id="A0A0J7K3V2"/>
<evidence type="ECO:0000313" key="3">
    <source>
        <dbReference type="Proteomes" id="UP000036403"/>
    </source>
</evidence>
<feature type="compositionally biased region" description="Low complexity" evidence="1">
    <location>
        <begin position="246"/>
        <end position="266"/>
    </location>
</feature>
<proteinExistence type="predicted"/>
<protein>
    <submittedName>
        <fullName evidence="2">Uncharacterized protein</fullName>
    </submittedName>
</protein>
<dbReference type="PaxDb" id="67767-A0A0J7K3V2"/>
<accession>A0A0J7K3V2</accession>
<dbReference type="Proteomes" id="UP000036403">
    <property type="component" value="Unassembled WGS sequence"/>
</dbReference>
<feature type="compositionally biased region" description="Basic and acidic residues" evidence="1">
    <location>
        <begin position="223"/>
        <end position="235"/>
    </location>
</feature>
<organism evidence="2 3">
    <name type="scientific">Lasius niger</name>
    <name type="common">Black garden ant</name>
    <dbReference type="NCBI Taxonomy" id="67767"/>
    <lineage>
        <taxon>Eukaryota</taxon>
        <taxon>Metazoa</taxon>
        <taxon>Ecdysozoa</taxon>
        <taxon>Arthropoda</taxon>
        <taxon>Hexapoda</taxon>
        <taxon>Insecta</taxon>
        <taxon>Pterygota</taxon>
        <taxon>Neoptera</taxon>
        <taxon>Endopterygota</taxon>
        <taxon>Hymenoptera</taxon>
        <taxon>Apocrita</taxon>
        <taxon>Aculeata</taxon>
        <taxon>Formicoidea</taxon>
        <taxon>Formicidae</taxon>
        <taxon>Formicinae</taxon>
        <taxon>Lasius</taxon>
        <taxon>Lasius</taxon>
    </lineage>
</organism>
<evidence type="ECO:0000256" key="1">
    <source>
        <dbReference type="SAM" id="MobiDB-lite"/>
    </source>
</evidence>
<feature type="non-terminal residue" evidence="2">
    <location>
        <position position="312"/>
    </location>
</feature>
<sequence>MDFAEEMKKMQEEEEVLLRRIERRIKWQTVLRKQKERLNMLRNLAGNEKCEVPPSKREIERLVEREQRRDEQASKTLFLSLQAKNLERSFYQQAKVIDNDGGTECDVEVIVSVKNVKKNKDMINPISINLIVNDNSMDGNVQFTEQKNNSDIPKSLDKVIEYFMPKSTSTKKDDKKDEQRKVKPRVTSDVRVSLPRIKINKEQKQRVAKSSESYAKAKTSATESDKEIARLKELLNKAQRKRYSASSKTNENDSNTSDNIDSDSNNGVSKELPRSKKSRRSSLAGVMKPEASTNLLTLDPREEPEMEATQCS</sequence>
<evidence type="ECO:0000313" key="2">
    <source>
        <dbReference type="EMBL" id="KMQ84866.1"/>
    </source>
</evidence>
<keyword evidence="3" id="KW-1185">Reference proteome</keyword>
<comment type="caution">
    <text evidence="2">The sequence shown here is derived from an EMBL/GenBank/DDBJ whole genome shotgun (WGS) entry which is preliminary data.</text>
</comment>
<feature type="region of interest" description="Disordered" evidence="1">
    <location>
        <begin position="167"/>
        <end position="312"/>
    </location>
</feature>
<name>A0A0J7K3V2_LASNI</name>